<dbReference type="SUPFAM" id="SSF82153">
    <property type="entry name" value="FAS1 domain"/>
    <property type="match status" value="1"/>
</dbReference>
<name>A0ABP5LLG0_9ACTN</name>
<evidence type="ECO:0000256" key="1">
    <source>
        <dbReference type="SAM" id="SignalP"/>
    </source>
</evidence>
<dbReference type="PROSITE" id="PS50213">
    <property type="entry name" value="FAS1"/>
    <property type="match status" value="1"/>
</dbReference>
<feature type="domain" description="FAS1" evidence="2">
    <location>
        <begin position="44"/>
        <end position="207"/>
    </location>
</feature>
<sequence length="212" mass="22647">MKKLRTTAALAAVLSLGLGVAPAHAADNDKAAKAGTKSLAAVLAADGTKLDHNWRDFDIVEKAVLTVLEARPDSPVGVLTQGSKRVTAFIPTDAAFRRLVTDLTGKTPKTEKATFAAVASVADVDLLETILLYHVVPGATITSDQAVKADGVKLRTAEGGVIRVNVRKHDIRLNDRDFDDRNPRLITAALDINRGNRQIAHGIHKVLRPSNL</sequence>
<keyword evidence="4" id="KW-1185">Reference proteome</keyword>
<keyword evidence="1" id="KW-0732">Signal</keyword>
<dbReference type="Gene3D" id="2.30.180.10">
    <property type="entry name" value="FAS1 domain"/>
    <property type="match status" value="1"/>
</dbReference>
<dbReference type="SMART" id="SM00554">
    <property type="entry name" value="FAS1"/>
    <property type="match status" value="1"/>
</dbReference>
<dbReference type="Proteomes" id="UP001501771">
    <property type="component" value="Unassembled WGS sequence"/>
</dbReference>
<protein>
    <recommendedName>
        <fullName evidence="2">FAS1 domain-containing protein</fullName>
    </recommendedName>
</protein>
<dbReference type="InterPro" id="IPR036378">
    <property type="entry name" value="FAS1_dom_sf"/>
</dbReference>
<evidence type="ECO:0000313" key="3">
    <source>
        <dbReference type="EMBL" id="GAA2149411.1"/>
    </source>
</evidence>
<proteinExistence type="predicted"/>
<gene>
    <name evidence="3" type="ORF">GCM10009844_28960</name>
</gene>
<feature type="signal peptide" evidence="1">
    <location>
        <begin position="1"/>
        <end position="25"/>
    </location>
</feature>
<evidence type="ECO:0000313" key="4">
    <source>
        <dbReference type="Proteomes" id="UP001501771"/>
    </source>
</evidence>
<dbReference type="InterPro" id="IPR000782">
    <property type="entry name" value="FAS1_domain"/>
</dbReference>
<dbReference type="Pfam" id="PF02469">
    <property type="entry name" value="Fasciclin"/>
    <property type="match status" value="1"/>
</dbReference>
<accession>A0ABP5LLG0</accession>
<dbReference type="EMBL" id="BAAAQR010000009">
    <property type="protein sequence ID" value="GAA2149411.1"/>
    <property type="molecule type" value="Genomic_DNA"/>
</dbReference>
<organism evidence="3 4">
    <name type="scientific">Nocardioides koreensis</name>
    <dbReference type="NCBI Taxonomy" id="433651"/>
    <lineage>
        <taxon>Bacteria</taxon>
        <taxon>Bacillati</taxon>
        <taxon>Actinomycetota</taxon>
        <taxon>Actinomycetes</taxon>
        <taxon>Propionibacteriales</taxon>
        <taxon>Nocardioidaceae</taxon>
        <taxon>Nocardioides</taxon>
    </lineage>
</organism>
<comment type="caution">
    <text evidence="3">The sequence shown here is derived from an EMBL/GenBank/DDBJ whole genome shotgun (WGS) entry which is preliminary data.</text>
</comment>
<reference evidence="4" key="1">
    <citation type="journal article" date="2019" name="Int. J. Syst. Evol. Microbiol.">
        <title>The Global Catalogue of Microorganisms (GCM) 10K type strain sequencing project: providing services to taxonomists for standard genome sequencing and annotation.</title>
        <authorList>
            <consortium name="The Broad Institute Genomics Platform"/>
            <consortium name="The Broad Institute Genome Sequencing Center for Infectious Disease"/>
            <person name="Wu L."/>
            <person name="Ma J."/>
        </authorList>
    </citation>
    <scope>NUCLEOTIDE SEQUENCE [LARGE SCALE GENOMIC DNA]</scope>
    <source>
        <strain evidence="4">JCM 16022</strain>
    </source>
</reference>
<feature type="chain" id="PRO_5046966241" description="FAS1 domain-containing protein" evidence="1">
    <location>
        <begin position="26"/>
        <end position="212"/>
    </location>
</feature>
<dbReference type="RefSeq" id="WP_344153530.1">
    <property type="nucleotide sequence ID" value="NZ_BAAAQR010000009.1"/>
</dbReference>
<evidence type="ECO:0000259" key="2">
    <source>
        <dbReference type="PROSITE" id="PS50213"/>
    </source>
</evidence>